<dbReference type="Pfam" id="PF00211">
    <property type="entry name" value="Guanylate_cyc"/>
    <property type="match status" value="1"/>
</dbReference>
<evidence type="ECO:0000256" key="7">
    <source>
        <dbReference type="ARBA" id="ARBA00023136"/>
    </source>
</evidence>
<evidence type="ECO:0000256" key="12">
    <source>
        <dbReference type="SAM" id="MobiDB-lite"/>
    </source>
</evidence>
<evidence type="ECO:0000256" key="6">
    <source>
        <dbReference type="ARBA" id="ARBA00022989"/>
    </source>
</evidence>
<protein>
    <recommendedName>
        <fullName evidence="2 11">Guanylate cyclase</fullName>
        <ecNumber evidence="2 11">4.6.1.2</ecNumber>
    </recommendedName>
</protein>
<dbReference type="InterPro" id="IPR011009">
    <property type="entry name" value="Kinase-like_dom_sf"/>
</dbReference>
<evidence type="ECO:0000256" key="10">
    <source>
        <dbReference type="RuleBase" id="RU000405"/>
    </source>
</evidence>
<dbReference type="PANTHER" id="PTHR11920:SF335">
    <property type="entry name" value="GUANYLATE CYCLASE"/>
    <property type="match status" value="1"/>
</dbReference>
<dbReference type="InterPro" id="IPR000719">
    <property type="entry name" value="Prot_kinase_dom"/>
</dbReference>
<dbReference type="SUPFAM" id="SSF55073">
    <property type="entry name" value="Nucleotide cyclase"/>
    <property type="match status" value="1"/>
</dbReference>
<dbReference type="Gene3D" id="3.40.50.2300">
    <property type="match status" value="1"/>
</dbReference>
<dbReference type="InterPro" id="IPR001828">
    <property type="entry name" value="ANF_lig-bd_rcpt"/>
</dbReference>
<comment type="subcellular location">
    <subcellularLocation>
        <location evidence="1">Membrane</location>
        <topology evidence="1">Single-pass type I membrane protein</topology>
    </subcellularLocation>
</comment>
<dbReference type="EMBL" id="JARBDR010000214">
    <property type="protein sequence ID" value="KAJ8318357.1"/>
    <property type="molecule type" value="Genomic_DNA"/>
</dbReference>
<comment type="catalytic activity">
    <reaction evidence="11">
        <text>GTP = 3',5'-cyclic GMP + diphosphate</text>
        <dbReference type="Rhea" id="RHEA:13665"/>
        <dbReference type="ChEBI" id="CHEBI:33019"/>
        <dbReference type="ChEBI" id="CHEBI:37565"/>
        <dbReference type="ChEBI" id="CHEBI:57746"/>
        <dbReference type="EC" id="4.6.1.2"/>
    </reaction>
</comment>
<keyword evidence="7 13" id="KW-0472">Membrane</keyword>
<feature type="domain" description="Guanylate cyclase" evidence="15">
    <location>
        <begin position="576"/>
        <end position="706"/>
    </location>
</feature>
<dbReference type="Gene3D" id="6.10.250.780">
    <property type="match status" value="1"/>
</dbReference>
<dbReference type="SMART" id="SM00044">
    <property type="entry name" value="CYCc"/>
    <property type="match status" value="1"/>
</dbReference>
<evidence type="ECO:0000256" key="3">
    <source>
        <dbReference type="ARBA" id="ARBA00022692"/>
    </source>
</evidence>
<dbReference type="PROSITE" id="PS50011">
    <property type="entry name" value="PROTEIN_KINASE_DOM"/>
    <property type="match status" value="1"/>
</dbReference>
<keyword evidence="17" id="KW-1185">Reference proteome</keyword>
<evidence type="ECO:0000256" key="8">
    <source>
        <dbReference type="ARBA" id="ARBA00023239"/>
    </source>
</evidence>
<evidence type="ECO:0000313" key="17">
    <source>
        <dbReference type="Proteomes" id="UP001217089"/>
    </source>
</evidence>
<keyword evidence="4" id="KW-0732">Signal</keyword>
<evidence type="ECO:0000256" key="9">
    <source>
        <dbReference type="ARBA" id="ARBA00023293"/>
    </source>
</evidence>
<evidence type="ECO:0000256" key="13">
    <source>
        <dbReference type="SAM" id="Phobius"/>
    </source>
</evidence>
<evidence type="ECO:0000259" key="15">
    <source>
        <dbReference type="PROSITE" id="PS50125"/>
    </source>
</evidence>
<proteinExistence type="inferred from homology"/>
<dbReference type="EC" id="4.6.1.2" evidence="2 11"/>
<sequence>MKHLNQTVTIKGSPPSNPEYEHFHSIVNKYNEREPFSFPNPFKRKKRKKKITIYAAYLYDAFMLYAKAAHQVISEGGQITDGKTIISKILDHRYQSIQGVMSYMDENGDAEGNYTLLARVPFGSGYSMQPVGQFQWDKRLPTLNIFSNKKINWINFYKLLLSIGNSSCFRYSLEIVSGVLGGIAAVALIVILVIYRNWRYEQEIAGLLWKINIEDVRTATGKHQTQDERRASFGSKFSLNSQMTYDSRMSFTQVYARTGSYKGQVIALKMYEKKHLDINRMFQKEMKIMRDLRHPNVNAFIGACIHPPSFIIATEYCSKGSLQDILENEDLKLDNMFIASLIKDIIQGMIFIHESELKVHGNLKSSNCVVNSRWSLQVADFGLLEIRAGTYKLEDEHAFYRNLFWKAPELLRGSHKKGTQKGDVYSFGIILHEIIGRAGPFGFCNIEPTDVIQYVRDGHTPIFRPDTKELDCEQYLIDCMKECWSEDPDYRPDFNTVYKSLQPMRKGLKRNIFDNMMAMMESYQHHLEELVEERTVELSEEKKKTEALLHRMLPRSIAERLKKGYAVEPEIFKSVTIYFSDICGFTKLSAESTPMQVVDLLNDLYTAFDSIIQNYDVYKVETIGDAYMVVSGLPIRNGDNHAGETASMALELLRAIKSFKIRHRPDDTLLLRIGIHSGPCVAGVVGLTMPRYTLFGDTVNTASRMESNGEPLKIHCSKECKLLLDKLGGYTLEERGYVNMKGKGDLFTYWLTSEDEKVRHERLKKCSETLRYNSPWARESRRAYLYHKNSQDLSDPDHIPSPVHENNSNNLSSPQFLDILRSDGKECKHGRSESPKPMISTPERSESPLSNKILSKLKVLPNGLLNEDRRYHTGSGHDIYERTALISDNYDRENYLDHSFKRHPSLDNKKARTLTKPILTVRPISAGSQRLNNNTVVGVSCYDEFSTDDTSNVPDRESIV</sequence>
<dbReference type="CDD" id="cd14042">
    <property type="entry name" value="PK_GC-A_B"/>
    <property type="match status" value="1"/>
</dbReference>
<name>A0ABQ9FR04_TEGGR</name>
<dbReference type="InterPro" id="IPR001054">
    <property type="entry name" value="A/G_cyclase"/>
</dbReference>
<feature type="compositionally biased region" description="Polar residues" evidence="12">
    <location>
        <begin position="804"/>
        <end position="815"/>
    </location>
</feature>
<dbReference type="SUPFAM" id="SSF53822">
    <property type="entry name" value="Periplasmic binding protein-like I"/>
    <property type="match status" value="1"/>
</dbReference>
<evidence type="ECO:0000256" key="11">
    <source>
        <dbReference type="RuleBase" id="RU003431"/>
    </source>
</evidence>
<dbReference type="Pfam" id="PF01094">
    <property type="entry name" value="ANF_receptor"/>
    <property type="match status" value="1"/>
</dbReference>
<keyword evidence="6 13" id="KW-1133">Transmembrane helix</keyword>
<dbReference type="InterPro" id="IPR001245">
    <property type="entry name" value="Ser-Thr/Tyr_kinase_cat_dom"/>
</dbReference>
<comment type="caution">
    <text evidence="16">The sequence shown here is derived from an EMBL/GenBank/DDBJ whole genome shotgun (WGS) entry which is preliminary data.</text>
</comment>
<reference evidence="16 17" key="1">
    <citation type="submission" date="2022-12" db="EMBL/GenBank/DDBJ databases">
        <title>Chromosome-level genome of Tegillarca granosa.</title>
        <authorList>
            <person name="Kim J."/>
        </authorList>
    </citation>
    <scope>NUCLEOTIDE SEQUENCE [LARGE SCALE GENOMIC DNA]</scope>
    <source>
        <strain evidence="16">Teg-2019</strain>
        <tissue evidence="16">Adductor muscle</tissue>
    </source>
</reference>
<evidence type="ECO:0000256" key="1">
    <source>
        <dbReference type="ARBA" id="ARBA00004479"/>
    </source>
</evidence>
<feature type="compositionally biased region" description="Basic and acidic residues" evidence="12">
    <location>
        <begin position="820"/>
        <end position="834"/>
    </location>
</feature>
<dbReference type="Gene3D" id="3.30.70.1230">
    <property type="entry name" value="Nucleotide cyclase"/>
    <property type="match status" value="1"/>
</dbReference>
<dbReference type="PANTHER" id="PTHR11920">
    <property type="entry name" value="GUANYLYL CYCLASE"/>
    <property type="match status" value="1"/>
</dbReference>
<gene>
    <name evidence="16" type="ORF">KUTeg_003448</name>
</gene>
<evidence type="ECO:0000259" key="14">
    <source>
        <dbReference type="PROSITE" id="PS50011"/>
    </source>
</evidence>
<dbReference type="InterPro" id="IPR028082">
    <property type="entry name" value="Peripla_BP_I"/>
</dbReference>
<evidence type="ECO:0000256" key="5">
    <source>
        <dbReference type="ARBA" id="ARBA00022741"/>
    </source>
</evidence>
<evidence type="ECO:0000313" key="16">
    <source>
        <dbReference type="EMBL" id="KAJ8318357.1"/>
    </source>
</evidence>
<organism evidence="16 17">
    <name type="scientific">Tegillarca granosa</name>
    <name type="common">Malaysian cockle</name>
    <name type="synonym">Anadara granosa</name>
    <dbReference type="NCBI Taxonomy" id="220873"/>
    <lineage>
        <taxon>Eukaryota</taxon>
        <taxon>Metazoa</taxon>
        <taxon>Spiralia</taxon>
        <taxon>Lophotrochozoa</taxon>
        <taxon>Mollusca</taxon>
        <taxon>Bivalvia</taxon>
        <taxon>Autobranchia</taxon>
        <taxon>Pteriomorphia</taxon>
        <taxon>Arcoida</taxon>
        <taxon>Arcoidea</taxon>
        <taxon>Arcidae</taxon>
        <taxon>Tegillarca</taxon>
    </lineage>
</organism>
<keyword evidence="3 13" id="KW-0812">Transmembrane</keyword>
<dbReference type="PROSITE" id="PS00452">
    <property type="entry name" value="GUANYLATE_CYCLASE_1"/>
    <property type="match status" value="1"/>
</dbReference>
<dbReference type="InterPro" id="IPR018297">
    <property type="entry name" value="A/G_cyclase_CS"/>
</dbReference>
<dbReference type="Pfam" id="PF07714">
    <property type="entry name" value="PK_Tyr_Ser-Thr"/>
    <property type="match status" value="1"/>
</dbReference>
<keyword evidence="5" id="KW-0547">Nucleotide-binding</keyword>
<dbReference type="Gene3D" id="1.10.510.10">
    <property type="entry name" value="Transferase(Phosphotransferase) domain 1"/>
    <property type="match status" value="1"/>
</dbReference>
<dbReference type="InterPro" id="IPR050401">
    <property type="entry name" value="Cyclic_nucleotide_synthase"/>
</dbReference>
<dbReference type="CDD" id="cd07302">
    <property type="entry name" value="CHD"/>
    <property type="match status" value="1"/>
</dbReference>
<comment type="similarity">
    <text evidence="10">Belongs to the adenylyl cyclase class-4/guanylyl cyclase family.</text>
</comment>
<feature type="region of interest" description="Disordered" evidence="12">
    <location>
        <begin position="789"/>
        <end position="848"/>
    </location>
</feature>
<keyword evidence="8 10" id="KW-0456">Lyase</keyword>
<dbReference type="PROSITE" id="PS50125">
    <property type="entry name" value="GUANYLATE_CYCLASE_2"/>
    <property type="match status" value="1"/>
</dbReference>
<keyword evidence="9 11" id="KW-0141">cGMP biosynthesis</keyword>
<evidence type="ECO:0000256" key="4">
    <source>
        <dbReference type="ARBA" id="ARBA00022729"/>
    </source>
</evidence>
<dbReference type="InterPro" id="IPR029787">
    <property type="entry name" value="Nucleotide_cyclase"/>
</dbReference>
<feature type="domain" description="Protein kinase" evidence="14">
    <location>
        <begin position="240"/>
        <end position="505"/>
    </location>
</feature>
<dbReference type="Pfam" id="PF07701">
    <property type="entry name" value="HNOBA"/>
    <property type="match status" value="1"/>
</dbReference>
<dbReference type="Proteomes" id="UP001217089">
    <property type="component" value="Unassembled WGS sequence"/>
</dbReference>
<dbReference type="SMART" id="SM00220">
    <property type="entry name" value="S_TKc"/>
    <property type="match status" value="1"/>
</dbReference>
<evidence type="ECO:0000256" key="2">
    <source>
        <dbReference type="ARBA" id="ARBA00012202"/>
    </source>
</evidence>
<dbReference type="SUPFAM" id="SSF56112">
    <property type="entry name" value="Protein kinase-like (PK-like)"/>
    <property type="match status" value="1"/>
</dbReference>
<accession>A0ABQ9FR04</accession>
<feature type="transmembrane region" description="Helical" evidence="13">
    <location>
        <begin position="175"/>
        <end position="195"/>
    </location>
</feature>
<dbReference type="InterPro" id="IPR011645">
    <property type="entry name" value="HNOB_dom_associated"/>
</dbReference>